<dbReference type="InterPro" id="IPR050396">
    <property type="entry name" value="Glycosyltr_51/Transpeptidase"/>
</dbReference>
<evidence type="ECO:0000313" key="19">
    <source>
        <dbReference type="Proteomes" id="UP000317371"/>
    </source>
</evidence>
<comment type="catalytic activity">
    <reaction evidence="13">
        <text>Preferential cleavage: (Ac)2-L-Lys-D-Ala-|-D-Ala. Also transpeptidation of peptidyl-alanyl moieties that are N-acyl substituents of D-alanine.</text>
        <dbReference type="EC" id="3.4.16.4"/>
    </reaction>
</comment>
<dbReference type="InterPro" id="IPR013783">
    <property type="entry name" value="Ig-like_fold"/>
</dbReference>
<keyword evidence="15" id="KW-0812">Transmembrane</keyword>
<feature type="transmembrane region" description="Helical" evidence="15">
    <location>
        <begin position="28"/>
        <end position="61"/>
    </location>
</feature>
<dbReference type="GO" id="GO:0008360">
    <property type="term" value="P:regulation of cell shape"/>
    <property type="evidence" value="ECO:0007669"/>
    <property type="project" value="UniProtKB-KW"/>
</dbReference>
<keyword evidence="8" id="KW-0133">Cell shape</keyword>
<dbReference type="Pfam" id="PF00905">
    <property type="entry name" value="Transpeptidase"/>
    <property type="match status" value="1"/>
</dbReference>
<dbReference type="Gene3D" id="1.10.3810.10">
    <property type="entry name" value="Biosynthetic peptidoglycan transglycosylase-like"/>
    <property type="match status" value="1"/>
</dbReference>
<dbReference type="GO" id="GO:0005886">
    <property type="term" value="C:plasma membrane"/>
    <property type="evidence" value="ECO:0007669"/>
    <property type="project" value="UniProtKB-SubCell"/>
</dbReference>
<dbReference type="InterPro" id="IPR001460">
    <property type="entry name" value="PCN-bd_Tpept"/>
</dbReference>
<feature type="domain" description="Penicillin-binding protein transpeptidase" evidence="16">
    <location>
        <begin position="372"/>
        <end position="668"/>
    </location>
</feature>
<dbReference type="GO" id="GO:0006508">
    <property type="term" value="P:proteolysis"/>
    <property type="evidence" value="ECO:0007669"/>
    <property type="project" value="UniProtKB-KW"/>
</dbReference>
<dbReference type="InParanoid" id="A0A540VIH2"/>
<keyword evidence="12" id="KW-0961">Cell wall biogenesis/degradation</keyword>
<evidence type="ECO:0000256" key="14">
    <source>
        <dbReference type="ARBA" id="ARBA00049902"/>
    </source>
</evidence>
<keyword evidence="10 15" id="KW-0472">Membrane</keyword>
<dbReference type="Proteomes" id="UP000317371">
    <property type="component" value="Unassembled WGS sequence"/>
</dbReference>
<evidence type="ECO:0000256" key="3">
    <source>
        <dbReference type="ARBA" id="ARBA00022645"/>
    </source>
</evidence>
<evidence type="ECO:0000313" key="18">
    <source>
        <dbReference type="EMBL" id="TQE96577.1"/>
    </source>
</evidence>
<dbReference type="FunCoup" id="A0A540VIH2">
    <property type="interactions" value="271"/>
</dbReference>
<evidence type="ECO:0000256" key="8">
    <source>
        <dbReference type="ARBA" id="ARBA00022960"/>
    </source>
</evidence>
<keyword evidence="6" id="KW-0808">Transferase</keyword>
<organism evidence="18 19">
    <name type="scientific">Litorilinea aerophila</name>
    <dbReference type="NCBI Taxonomy" id="1204385"/>
    <lineage>
        <taxon>Bacteria</taxon>
        <taxon>Bacillati</taxon>
        <taxon>Chloroflexota</taxon>
        <taxon>Caldilineae</taxon>
        <taxon>Caldilineales</taxon>
        <taxon>Caldilineaceae</taxon>
        <taxon>Litorilinea</taxon>
    </lineage>
</organism>
<dbReference type="InterPro" id="IPR036950">
    <property type="entry name" value="PBP_transglycosylase"/>
</dbReference>
<dbReference type="Pfam" id="PF00912">
    <property type="entry name" value="Transgly"/>
    <property type="match status" value="1"/>
</dbReference>
<keyword evidence="2" id="KW-1003">Cell membrane</keyword>
<evidence type="ECO:0000256" key="4">
    <source>
        <dbReference type="ARBA" id="ARBA00022670"/>
    </source>
</evidence>
<dbReference type="InterPro" id="IPR012338">
    <property type="entry name" value="Beta-lactam/transpept-like"/>
</dbReference>
<dbReference type="GO" id="GO:0008658">
    <property type="term" value="F:penicillin binding"/>
    <property type="evidence" value="ECO:0007669"/>
    <property type="project" value="InterPro"/>
</dbReference>
<dbReference type="GO" id="GO:0030288">
    <property type="term" value="C:outer membrane-bounded periplasmic space"/>
    <property type="evidence" value="ECO:0007669"/>
    <property type="project" value="TreeGrafter"/>
</dbReference>
<dbReference type="PANTHER" id="PTHR32282">
    <property type="entry name" value="BINDING PROTEIN TRANSPEPTIDASE, PUTATIVE-RELATED"/>
    <property type="match status" value="1"/>
</dbReference>
<evidence type="ECO:0000256" key="5">
    <source>
        <dbReference type="ARBA" id="ARBA00022676"/>
    </source>
</evidence>
<evidence type="ECO:0000256" key="6">
    <source>
        <dbReference type="ARBA" id="ARBA00022679"/>
    </source>
</evidence>
<keyword evidence="7" id="KW-0378">Hydrolase</keyword>
<evidence type="ECO:0000256" key="9">
    <source>
        <dbReference type="ARBA" id="ARBA00022984"/>
    </source>
</evidence>
<dbReference type="GO" id="GO:0071555">
    <property type="term" value="P:cell wall organization"/>
    <property type="evidence" value="ECO:0007669"/>
    <property type="project" value="UniProtKB-KW"/>
</dbReference>
<keyword evidence="11" id="KW-0511">Multifunctional enzyme</keyword>
<evidence type="ECO:0000256" key="11">
    <source>
        <dbReference type="ARBA" id="ARBA00023268"/>
    </source>
</evidence>
<gene>
    <name evidence="18" type="ORF">FKZ61_06695</name>
</gene>
<evidence type="ECO:0000256" key="10">
    <source>
        <dbReference type="ARBA" id="ARBA00023136"/>
    </source>
</evidence>
<reference evidence="18 19" key="1">
    <citation type="submission" date="2019-06" db="EMBL/GenBank/DDBJ databases">
        <title>Genome sequence of Litorilinea aerophila BAA-2444.</title>
        <authorList>
            <person name="Maclea K.S."/>
            <person name="Maurais E.G."/>
            <person name="Iannazzi L.C."/>
        </authorList>
    </citation>
    <scope>NUCLEOTIDE SEQUENCE [LARGE SCALE GENOMIC DNA]</scope>
    <source>
        <strain evidence="18 19">ATCC BAA-2444</strain>
    </source>
</reference>
<dbReference type="GO" id="GO:0009002">
    <property type="term" value="F:serine-type D-Ala-D-Ala carboxypeptidase activity"/>
    <property type="evidence" value="ECO:0007669"/>
    <property type="project" value="UniProtKB-EC"/>
</dbReference>
<dbReference type="AlphaFoldDB" id="A0A540VIH2"/>
<keyword evidence="15" id="KW-1133">Transmembrane helix</keyword>
<dbReference type="InterPro" id="IPR001264">
    <property type="entry name" value="Glyco_trans_51"/>
</dbReference>
<accession>A0A540VIH2</accession>
<dbReference type="GO" id="GO:0008955">
    <property type="term" value="F:peptidoglycan glycosyltransferase activity"/>
    <property type="evidence" value="ECO:0007669"/>
    <property type="project" value="UniProtKB-EC"/>
</dbReference>
<dbReference type="SUPFAM" id="SSF56601">
    <property type="entry name" value="beta-lactamase/transpeptidase-like"/>
    <property type="match status" value="1"/>
</dbReference>
<dbReference type="OrthoDB" id="9766909at2"/>
<keyword evidence="19" id="KW-1185">Reference proteome</keyword>
<keyword evidence="9" id="KW-0573">Peptidoglycan synthesis</keyword>
<dbReference type="GO" id="GO:0009252">
    <property type="term" value="P:peptidoglycan biosynthetic process"/>
    <property type="evidence" value="ECO:0007669"/>
    <property type="project" value="UniProtKB-KW"/>
</dbReference>
<comment type="subcellular location">
    <subcellularLocation>
        <location evidence="1">Cell membrane</location>
    </subcellularLocation>
</comment>
<dbReference type="InterPro" id="IPR023346">
    <property type="entry name" value="Lysozyme-like_dom_sf"/>
</dbReference>
<dbReference type="EMBL" id="VIGC01000007">
    <property type="protein sequence ID" value="TQE96577.1"/>
    <property type="molecule type" value="Genomic_DNA"/>
</dbReference>
<sequence>MSHLDRHDQILILRRKRYRARANRPRPWLWAGQGMLAVVGSFLLMVGAFTGVGVATVVGIYNTYAAQLPDASVIESQQEEFQTVRIYDRTGRHLLYESVDPRPFRGDRTYIPLAEMSPWVPKAAVALEDRNFWENPGINVRGLLRAFVSMAQGGAVQGGSSITQQLIKNVVIPVEERAQRSYARKLKEVILAMEVTRRYPKEKILEWYLNYNFYGNLAYGVEAASQVYFGKSSAELNLAEAAMLAPIPQYPALNPIDNPEEAKRRQGITLQAMVDAGYITQAEADAAFQQPLSLRTSVAERFDILTAPHFALYVLDQVKKEFNTAEDPFFIWKKGLTIYTTLDVELQRYAEQVAREQVAQLMAQGKNASNAAVVAIKNDTGEILAMVGSLDYNNEEIDGQVNMALAERQPGSSFKPYVYLTALQQGMTAATMILDVATAFPMADGTYYRPENYDRTYHGPVSLRNALARSYNIPAIRVMDQVGVANALRTAHRMGINGLNRGLNFYGLSLVLGGGEVSLLDHTYAYSVLGNLGVMVGEPVPPAERRSGYRELNPVSILQVRDSEGNILKKYEQPVAQRIVSAAVAYVMNDILSDDNARAPAFGANTDLTLPDRRVAAKTGTTNGWKDNWTMGFTPQLTVGVWVGNTDNEPMENVTGLSGAAPIWNAVMRKYHEGLPPTWYDRPPDVTTRTVCMPSGLLPSPTCPPSSQRSEIFVAGTEPTLTDYIWQAFEIDTETGKLASPLTPPERRETRVYQILPQEAADWVRENGIEQPPQEQSLVSLEDVDPDAAIISPTLNGYIGGVVEIRGNARGGPYQLEFGRGADPQEWTPIGPEHNGDVVNDVLERFDTTGLEEGLYTLRLTVKRGDGVRVWTTPVTVDNTPPSVVISEPKPNQLYVMEDDEQVNINVLINDTWAVDRVEFMIDGSTFVTTTVAPYNERWKITMRDIAQIEAPETQNWLGFESDDPDVKPGRMRPFEDGFQAIRTAEGVYFESHLIKVVGYDRAGNKAESDEVRIYVRHRPPRTDRSP</sequence>
<evidence type="ECO:0000259" key="16">
    <source>
        <dbReference type="Pfam" id="PF00905"/>
    </source>
</evidence>
<dbReference type="Gene3D" id="3.40.710.10">
    <property type="entry name" value="DD-peptidase/beta-lactamase superfamily"/>
    <property type="match status" value="1"/>
</dbReference>
<dbReference type="Pfam" id="PF17957">
    <property type="entry name" value="Big_7"/>
    <property type="match status" value="1"/>
</dbReference>
<evidence type="ECO:0000256" key="15">
    <source>
        <dbReference type="SAM" id="Phobius"/>
    </source>
</evidence>
<protein>
    <submittedName>
        <fullName evidence="18">Penicillin-binding protein</fullName>
    </submittedName>
</protein>
<keyword evidence="4" id="KW-0645">Protease</keyword>
<keyword evidence="5" id="KW-0328">Glycosyltransferase</keyword>
<comment type="catalytic activity">
    <reaction evidence="14">
        <text>[GlcNAc-(1-&gt;4)-Mur2Ac(oyl-L-Ala-gamma-D-Glu-L-Lys-D-Ala-D-Ala)](n)-di-trans,octa-cis-undecaprenyl diphosphate + beta-D-GlcNAc-(1-&gt;4)-Mur2Ac(oyl-L-Ala-gamma-D-Glu-L-Lys-D-Ala-D-Ala)-di-trans,octa-cis-undecaprenyl diphosphate = [GlcNAc-(1-&gt;4)-Mur2Ac(oyl-L-Ala-gamma-D-Glu-L-Lys-D-Ala-D-Ala)](n+1)-di-trans,octa-cis-undecaprenyl diphosphate + di-trans,octa-cis-undecaprenyl diphosphate + H(+)</text>
        <dbReference type="Rhea" id="RHEA:23708"/>
        <dbReference type="Rhea" id="RHEA-COMP:9602"/>
        <dbReference type="Rhea" id="RHEA-COMP:9603"/>
        <dbReference type="ChEBI" id="CHEBI:15378"/>
        <dbReference type="ChEBI" id="CHEBI:58405"/>
        <dbReference type="ChEBI" id="CHEBI:60033"/>
        <dbReference type="ChEBI" id="CHEBI:78435"/>
        <dbReference type="EC" id="2.4.99.28"/>
    </reaction>
</comment>
<dbReference type="SUPFAM" id="SSF53955">
    <property type="entry name" value="Lysozyme-like"/>
    <property type="match status" value="1"/>
</dbReference>
<evidence type="ECO:0000256" key="2">
    <source>
        <dbReference type="ARBA" id="ARBA00022475"/>
    </source>
</evidence>
<evidence type="ECO:0000256" key="7">
    <source>
        <dbReference type="ARBA" id="ARBA00022801"/>
    </source>
</evidence>
<evidence type="ECO:0000256" key="1">
    <source>
        <dbReference type="ARBA" id="ARBA00004236"/>
    </source>
</evidence>
<dbReference type="RefSeq" id="WP_141609319.1">
    <property type="nucleotide sequence ID" value="NZ_VIGC02000007.1"/>
</dbReference>
<keyword evidence="3" id="KW-0121">Carboxypeptidase</keyword>
<comment type="caution">
    <text evidence="18">The sequence shown here is derived from an EMBL/GenBank/DDBJ whole genome shotgun (WGS) entry which is preliminary data.</text>
</comment>
<dbReference type="PANTHER" id="PTHR32282:SF11">
    <property type="entry name" value="PENICILLIN-BINDING PROTEIN 1B"/>
    <property type="match status" value="1"/>
</dbReference>
<dbReference type="Gene3D" id="2.60.40.10">
    <property type="entry name" value="Immunoglobulins"/>
    <property type="match status" value="1"/>
</dbReference>
<evidence type="ECO:0000256" key="13">
    <source>
        <dbReference type="ARBA" id="ARBA00034000"/>
    </source>
</evidence>
<feature type="domain" description="Glycosyl transferase family 51" evidence="17">
    <location>
        <begin position="106"/>
        <end position="273"/>
    </location>
</feature>
<proteinExistence type="predicted"/>
<evidence type="ECO:0000256" key="12">
    <source>
        <dbReference type="ARBA" id="ARBA00023316"/>
    </source>
</evidence>
<name>A0A540VIH2_9CHLR</name>
<evidence type="ECO:0000259" key="17">
    <source>
        <dbReference type="Pfam" id="PF00912"/>
    </source>
</evidence>